<dbReference type="InterPro" id="IPR036982">
    <property type="entry name" value="Deoxyhypusine_synthase_sf"/>
</dbReference>
<dbReference type="Proteomes" id="UP000294299">
    <property type="component" value="Chromosome NFRAN"/>
</dbReference>
<dbReference type="PANTHER" id="PTHR11703:SF0">
    <property type="entry name" value="DEOXYHYPUSINE SYNTHASE"/>
    <property type="match status" value="1"/>
</dbReference>
<dbReference type="GeneID" id="39420737"/>
<dbReference type="FunFam" id="3.40.910.10:FF:000010">
    <property type="entry name" value="Deoxyhypusine synthase"/>
    <property type="match status" value="1"/>
</dbReference>
<evidence type="ECO:0000256" key="3">
    <source>
        <dbReference type="SAM" id="MobiDB-lite"/>
    </source>
</evidence>
<dbReference type="Gene3D" id="3.40.910.10">
    <property type="entry name" value="Deoxyhypusine synthase"/>
    <property type="match status" value="1"/>
</dbReference>
<dbReference type="NCBIfam" id="NF002294">
    <property type="entry name" value="PRK01221.1"/>
    <property type="match status" value="1"/>
</dbReference>
<evidence type="ECO:0000256" key="2">
    <source>
        <dbReference type="ARBA" id="ARBA00023027"/>
    </source>
</evidence>
<keyword evidence="5" id="KW-1185">Reference proteome</keyword>
<name>A0A484I7H8_9ARCH</name>
<evidence type="ECO:0000313" key="4">
    <source>
        <dbReference type="EMBL" id="VFJ13699.1"/>
    </source>
</evidence>
<sequence>MNYIKRKERHRKNNNNDLKENNINSNSKRKIKNNDAIVKHSSDLEYLSKTVSDYSINRNTSLKQILSGMADSGGFEGRHLAYGIEILKKMIEEKNCTRFLSFVGALVSTGNRGIIRDMIKNRMFDCVITTCGALDHDIAKSFSSYYEGDFRLNDQFLLEKEIHRLGNILIPNNNYGPLIETKIQPILQEFYNINKSRLQSQSQSLGLAPSEILRFIGSHLNESSFLYWATKNDIPVIVPGIVDGAVGNQIWLFNQSHKDFKVDVLRDQTILSEMIFDAKMTGAFMMGGGLSKHHTLWWNQYRGGLDYAVYITTASEWDGSLSGAPVAEAISWGKVTTQAKQVTIHADVSTVLPFIYYGLVSK</sequence>
<dbReference type="SUPFAM" id="SSF52467">
    <property type="entry name" value="DHS-like NAD/FAD-binding domain"/>
    <property type="match status" value="1"/>
</dbReference>
<dbReference type="GO" id="GO:0005737">
    <property type="term" value="C:cytoplasm"/>
    <property type="evidence" value="ECO:0007669"/>
    <property type="project" value="TreeGrafter"/>
</dbReference>
<dbReference type="InterPro" id="IPR002773">
    <property type="entry name" value="Deoxyhypusine_synthase"/>
</dbReference>
<proteinExistence type="inferred from homology"/>
<evidence type="ECO:0000256" key="1">
    <source>
        <dbReference type="ARBA" id="ARBA00009892"/>
    </source>
</evidence>
<dbReference type="InterPro" id="IPR029035">
    <property type="entry name" value="DHS-like_NAD/FAD-binding_dom"/>
</dbReference>
<reference evidence="4 5" key="1">
    <citation type="submission" date="2019-02" db="EMBL/GenBank/DDBJ databases">
        <authorList>
            <person name="Lehtovirta-Morley E L."/>
        </authorList>
    </citation>
    <scope>NUCLEOTIDE SEQUENCE [LARGE SCALE GENOMIC DNA]</scope>
    <source>
        <strain evidence="4">NFRAN1</strain>
    </source>
</reference>
<evidence type="ECO:0000313" key="5">
    <source>
        <dbReference type="Proteomes" id="UP000294299"/>
    </source>
</evidence>
<comment type="similarity">
    <text evidence="1">Belongs to the deoxyhypusine synthase family.</text>
</comment>
<dbReference type="PANTHER" id="PTHR11703">
    <property type="entry name" value="DEOXYHYPUSINE SYNTHASE"/>
    <property type="match status" value="1"/>
</dbReference>
<dbReference type="EC" id="2.5.1.46" evidence="4"/>
<accession>A0A484I7H8</accession>
<keyword evidence="2" id="KW-0520">NAD</keyword>
<dbReference type="AlphaFoldDB" id="A0A484I7H8"/>
<feature type="compositionally biased region" description="Basic residues" evidence="3">
    <location>
        <begin position="1"/>
        <end position="13"/>
    </location>
</feature>
<dbReference type="RefSeq" id="WP_232037944.1">
    <property type="nucleotide sequence ID" value="NZ_LR216287.1"/>
</dbReference>
<dbReference type="Pfam" id="PF01916">
    <property type="entry name" value="DS"/>
    <property type="match status" value="1"/>
</dbReference>
<dbReference type="GO" id="GO:0034038">
    <property type="term" value="F:deoxyhypusine synthase activity"/>
    <property type="evidence" value="ECO:0007669"/>
    <property type="project" value="UniProtKB-EC"/>
</dbReference>
<keyword evidence="4" id="KW-0808">Transferase</keyword>
<dbReference type="KEGG" id="nfn:NFRAN_1377"/>
<dbReference type="EMBL" id="LR216287">
    <property type="protein sequence ID" value="VFJ13699.1"/>
    <property type="molecule type" value="Genomic_DNA"/>
</dbReference>
<feature type="region of interest" description="Disordered" evidence="3">
    <location>
        <begin position="1"/>
        <end position="34"/>
    </location>
</feature>
<protein>
    <submittedName>
        <fullName evidence="4">Putative deoxyhypusine synthase</fullName>
        <ecNumber evidence="4">2.5.1.46</ecNumber>
    </submittedName>
</protein>
<organism evidence="4 5">
    <name type="scientific">Candidatus Nitrosocosmicus franklandianus</name>
    <dbReference type="NCBI Taxonomy" id="1798806"/>
    <lineage>
        <taxon>Archaea</taxon>
        <taxon>Nitrososphaerota</taxon>
        <taxon>Nitrososphaeria</taxon>
        <taxon>Nitrososphaerales</taxon>
        <taxon>Nitrososphaeraceae</taxon>
        <taxon>Candidatus Nitrosocosmicus</taxon>
    </lineage>
</organism>
<gene>
    <name evidence="4" type="primary">dys</name>
    <name evidence="4" type="ORF">NFRAN_1377</name>
</gene>